<protein>
    <recommendedName>
        <fullName evidence="1">Transposase IS30-like HTH domain-containing protein</fullName>
    </recommendedName>
</protein>
<evidence type="ECO:0000313" key="2">
    <source>
        <dbReference type="EMBL" id="CZQ92080.1"/>
    </source>
</evidence>
<dbReference type="Pfam" id="PF13936">
    <property type="entry name" value="HTH_38"/>
    <property type="match status" value="1"/>
</dbReference>
<dbReference type="STRING" id="640938.TR210_1025"/>
<evidence type="ECO:0000259" key="1">
    <source>
        <dbReference type="Pfam" id="PF13936"/>
    </source>
</evidence>
<gene>
    <name evidence="2" type="ORF">TR210_1025</name>
</gene>
<feature type="non-terminal residue" evidence="2">
    <location>
        <position position="95"/>
    </location>
</feature>
<accession>A0A143YLS3</accession>
<dbReference type="InterPro" id="IPR025246">
    <property type="entry name" value="IS30-like_HTH"/>
</dbReference>
<name>A0A143YLS3_9LACT</name>
<dbReference type="AlphaFoldDB" id="A0A143YLS3"/>
<proteinExistence type="predicted"/>
<dbReference type="Proteomes" id="UP000076878">
    <property type="component" value="Unassembled WGS sequence"/>
</dbReference>
<feature type="domain" description="Transposase IS30-like HTH" evidence="1">
    <location>
        <begin position="4"/>
        <end position="46"/>
    </location>
</feature>
<organism evidence="2 3">
    <name type="scientific">Trichococcus ilyis</name>
    <dbReference type="NCBI Taxonomy" id="640938"/>
    <lineage>
        <taxon>Bacteria</taxon>
        <taxon>Bacillati</taxon>
        <taxon>Bacillota</taxon>
        <taxon>Bacilli</taxon>
        <taxon>Lactobacillales</taxon>
        <taxon>Carnobacteriaceae</taxon>
        <taxon>Trichococcus</taxon>
    </lineage>
</organism>
<dbReference type="OrthoDB" id="2207416at2"/>
<dbReference type="RefSeq" id="WP_157077222.1">
    <property type="nucleotide sequence ID" value="NZ_FJNB01000005.1"/>
</dbReference>
<dbReference type="EMBL" id="FJNB01000005">
    <property type="protein sequence ID" value="CZQ92080.1"/>
    <property type="molecule type" value="Genomic_DNA"/>
</dbReference>
<sequence>MTTQKHLTLEDRYAIQHSLEKRHSFRTIARSLDKDPTSISKEVRRHRQSRYYVGQGRVPNRCIHRQSCAITNLCANKKCRKASCSLCNQCNSVCA</sequence>
<evidence type="ECO:0000313" key="3">
    <source>
        <dbReference type="Proteomes" id="UP000076878"/>
    </source>
</evidence>
<reference evidence="2 3" key="1">
    <citation type="submission" date="2016-02" db="EMBL/GenBank/DDBJ databases">
        <authorList>
            <person name="Wen L."/>
            <person name="He K."/>
            <person name="Yang H."/>
        </authorList>
    </citation>
    <scope>NUCLEOTIDE SEQUENCE [LARGE SCALE GENOMIC DNA]</scope>
    <source>
        <strain evidence="2">Trichococcus_R210</strain>
    </source>
</reference>